<dbReference type="KEGG" id="caa:Caka_0489"/>
<dbReference type="STRING" id="583355.Caka_0489"/>
<sequence>MLRSPKLFYVISSLVLSVQTILNAQRLSPEEMTNQMLITHIQSHTIEDAYPHMLEVIERITEDKEANEKMRSLLLHTYYELARHHYNEFLKTQSEEDGKECIEFSQKLRELEPNGSQAPISLQFEIHIHELNKDWEAMRASLSQGLKGIEDKLYPSDLKFGWLESICYSYSVERKWEEGLPYFIEADTDLLSPTRLKTLAGIYLIQAYEALKQPEKALPLLPALQNAKDDRYDPNLNFSLFKLGNQLSDKEAFSSANYMYFLCLTIEDIIEYNSQKLDRLQAYRHFQQQRNIETTEAEIGEIKQLEAYLASLTELTSYTGPLKYQRAQNLERMGRKYDAFFAFLRLINEHPEHPSVQLFHYTAFNQADEIDYTKDAIDLGERYLATDNYKSYRKEVIVKLVALYFQAEDYEKLYALGSSFIDEHPGHEYGNNVAHFMGFAWMRENKIEEARKVLGGYLQSYPVAPLSQAANYWLGLGNVIEQEFEAAAANFDHIIERYPEGSFIAEARFRRAVCDFGMGDYEAAETGFTEWVASYPQNHLRGEAEVFLGDIDAYYAAVAESLQHYASVESYTGKMNLINHAYFESARLLDANERYEAMIQLLQQYMDHYQETGNLTQAILQIGQAYESLGQPEVMVQSYYEAIVEYGNNPKAEGVDEIFMEFAKKYSKFNDYYVSTIEFLDAVLTDEAFRLQMIDDRKALHLYRLKHPEIDSDLIDRLIRDKKLRHGLGRRELPRTREAIEAGAPIQYDTSILADAKSDLVQLQENFKLRLSRFPKEDPETQLVALHSKALSKGERTLELRLLAAFEQMQLESAPQTAITIQDLPYASPATLAWIGESMLHKDPALASLAIDRVLTDHPESLAAPSAYYTKSKMLEAEKDITAAIQVLDFIAERFPTWPQAPEVTLRAATLTAQLNDYPKAIERYLSVLQVRDWRGEAWAEACFRIATCYEATGDTLKAHGFYERTYLSYRQFQQWAGKAYYNDGRLLEGMKETESAKAVYKAYMALPNAAQLPDIDDVRERYETL</sequence>
<dbReference type="OrthoDB" id="189050at2"/>
<dbReference type="EMBL" id="CP001998">
    <property type="protein sequence ID" value="ADE53514.1"/>
    <property type="molecule type" value="Genomic_DNA"/>
</dbReference>
<dbReference type="HOGENOM" id="CLU_295069_0_0_0"/>
<protein>
    <submittedName>
        <fullName evidence="1">Uncharacterized protein</fullName>
    </submittedName>
</protein>
<dbReference type="InterPro" id="IPR011990">
    <property type="entry name" value="TPR-like_helical_dom_sf"/>
</dbReference>
<keyword evidence="2" id="KW-1185">Reference proteome</keyword>
<evidence type="ECO:0000313" key="2">
    <source>
        <dbReference type="Proteomes" id="UP000000925"/>
    </source>
</evidence>
<dbReference type="Gene3D" id="1.25.40.10">
    <property type="entry name" value="Tetratricopeptide repeat domain"/>
    <property type="match status" value="4"/>
</dbReference>
<organism evidence="1 2">
    <name type="scientific">Coraliomargarita akajimensis (strain DSM 45221 / IAM 15411 / JCM 23193 / KCTC 12865 / 04OKA010-24)</name>
    <dbReference type="NCBI Taxonomy" id="583355"/>
    <lineage>
        <taxon>Bacteria</taxon>
        <taxon>Pseudomonadati</taxon>
        <taxon>Verrucomicrobiota</taxon>
        <taxon>Opitutia</taxon>
        <taxon>Puniceicoccales</taxon>
        <taxon>Coraliomargaritaceae</taxon>
        <taxon>Coraliomargarita</taxon>
    </lineage>
</organism>
<gene>
    <name evidence="1" type="ordered locus">Caka_0489</name>
</gene>
<accession>D5EN79</accession>
<proteinExistence type="predicted"/>
<dbReference type="Proteomes" id="UP000000925">
    <property type="component" value="Chromosome"/>
</dbReference>
<dbReference type="SMART" id="SM00028">
    <property type="entry name" value="TPR"/>
    <property type="match status" value="6"/>
</dbReference>
<dbReference type="AlphaFoldDB" id="D5EN79"/>
<evidence type="ECO:0000313" key="1">
    <source>
        <dbReference type="EMBL" id="ADE53514.1"/>
    </source>
</evidence>
<reference evidence="1 2" key="1">
    <citation type="journal article" date="2010" name="Stand. Genomic Sci.">
        <title>Complete genome sequence of Coraliomargarita akajimensis type strain (04OKA010-24).</title>
        <authorList>
            <person name="Mavromatis K."/>
            <person name="Abt B."/>
            <person name="Brambilla E."/>
            <person name="Lapidus A."/>
            <person name="Copeland A."/>
            <person name="Deshpande S."/>
            <person name="Nolan M."/>
            <person name="Lucas S."/>
            <person name="Tice H."/>
            <person name="Cheng J.F."/>
            <person name="Han C."/>
            <person name="Detter J.C."/>
            <person name="Woyke T."/>
            <person name="Goodwin L."/>
            <person name="Pitluck S."/>
            <person name="Held B."/>
            <person name="Brettin T."/>
            <person name="Tapia R."/>
            <person name="Ivanova N."/>
            <person name="Mikhailova N."/>
            <person name="Pati A."/>
            <person name="Liolios K."/>
            <person name="Chen A."/>
            <person name="Palaniappan K."/>
            <person name="Land M."/>
            <person name="Hauser L."/>
            <person name="Chang Y.J."/>
            <person name="Jeffries C.D."/>
            <person name="Rohde M."/>
            <person name="Goker M."/>
            <person name="Bristow J."/>
            <person name="Eisen J.A."/>
            <person name="Markowitz V."/>
            <person name="Hugenholtz P."/>
            <person name="Klenk H.P."/>
            <person name="Kyrpides N.C."/>
        </authorList>
    </citation>
    <scope>NUCLEOTIDE SEQUENCE [LARGE SCALE GENOMIC DNA]</scope>
    <source>
        <strain evidence="2">DSM 45221 / IAM 15411 / JCM 23193 / KCTC 12865</strain>
    </source>
</reference>
<dbReference type="SUPFAM" id="SSF48452">
    <property type="entry name" value="TPR-like"/>
    <property type="match status" value="2"/>
</dbReference>
<dbReference type="eggNOG" id="COG1729">
    <property type="taxonomic scope" value="Bacteria"/>
</dbReference>
<dbReference type="InterPro" id="IPR019734">
    <property type="entry name" value="TPR_rpt"/>
</dbReference>
<name>D5EN79_CORAD</name>